<gene>
    <name evidence="1" type="ORF">RFULGI_LOCUS2672</name>
</gene>
<name>A0A9N9F2W8_9GLOM</name>
<dbReference type="AlphaFoldDB" id="A0A9N9F2W8"/>
<reference evidence="1" key="1">
    <citation type="submission" date="2021-06" db="EMBL/GenBank/DDBJ databases">
        <authorList>
            <person name="Kallberg Y."/>
            <person name="Tangrot J."/>
            <person name="Rosling A."/>
        </authorList>
    </citation>
    <scope>NUCLEOTIDE SEQUENCE</scope>
    <source>
        <strain evidence="1">IN212</strain>
    </source>
</reference>
<proteinExistence type="predicted"/>
<protein>
    <submittedName>
        <fullName evidence="1">1719_t:CDS:1</fullName>
    </submittedName>
</protein>
<comment type="caution">
    <text evidence="1">The sequence shown here is derived from an EMBL/GenBank/DDBJ whole genome shotgun (WGS) entry which is preliminary data.</text>
</comment>
<dbReference type="Proteomes" id="UP000789396">
    <property type="component" value="Unassembled WGS sequence"/>
</dbReference>
<dbReference type="OrthoDB" id="2485579at2759"/>
<dbReference type="EMBL" id="CAJVPZ010002095">
    <property type="protein sequence ID" value="CAG8506147.1"/>
    <property type="molecule type" value="Genomic_DNA"/>
</dbReference>
<keyword evidence="2" id="KW-1185">Reference proteome</keyword>
<accession>A0A9N9F2W8</accession>
<feature type="non-terminal residue" evidence="1">
    <location>
        <position position="1"/>
    </location>
</feature>
<evidence type="ECO:0000313" key="1">
    <source>
        <dbReference type="EMBL" id="CAG8506147.1"/>
    </source>
</evidence>
<organism evidence="1 2">
    <name type="scientific">Racocetra fulgida</name>
    <dbReference type="NCBI Taxonomy" id="60492"/>
    <lineage>
        <taxon>Eukaryota</taxon>
        <taxon>Fungi</taxon>
        <taxon>Fungi incertae sedis</taxon>
        <taxon>Mucoromycota</taxon>
        <taxon>Glomeromycotina</taxon>
        <taxon>Glomeromycetes</taxon>
        <taxon>Diversisporales</taxon>
        <taxon>Gigasporaceae</taxon>
        <taxon>Racocetra</taxon>
    </lineage>
</organism>
<evidence type="ECO:0000313" key="2">
    <source>
        <dbReference type="Proteomes" id="UP000789396"/>
    </source>
</evidence>
<sequence length="139" mass="15990">LVTSSIKPNTEEELEFLIYRHLEKIYEELTPPPGPPREEKNKINFIKTMNSVETPSNIQKTLTLLKSQIEKADLDGTYMVSPNSVLYFTDQQTQIIQAEGPKYESDGQRLCRKMPEFLQDIRRSGISFTPIETPPGDTW</sequence>